<evidence type="ECO:0000313" key="3">
    <source>
        <dbReference type="EMBL" id="CAH7685243.1"/>
    </source>
</evidence>
<dbReference type="EMBL" id="CALTRL010005715">
    <property type="protein sequence ID" value="CAH7685243.1"/>
    <property type="molecule type" value="Genomic_DNA"/>
</dbReference>
<dbReference type="AlphaFoldDB" id="A0AAV0BFV7"/>
<organism evidence="2 4">
    <name type="scientific">Phakopsora pachyrhizi</name>
    <name type="common">Asian soybean rust disease fungus</name>
    <dbReference type="NCBI Taxonomy" id="170000"/>
    <lineage>
        <taxon>Eukaryota</taxon>
        <taxon>Fungi</taxon>
        <taxon>Dikarya</taxon>
        <taxon>Basidiomycota</taxon>
        <taxon>Pucciniomycotina</taxon>
        <taxon>Pucciniomycetes</taxon>
        <taxon>Pucciniales</taxon>
        <taxon>Phakopsoraceae</taxon>
        <taxon>Phakopsora</taxon>
    </lineage>
</organism>
<protein>
    <submittedName>
        <fullName evidence="2">Expressed protein</fullName>
    </submittedName>
</protein>
<evidence type="ECO:0000259" key="1">
    <source>
        <dbReference type="Pfam" id="PF06012"/>
    </source>
</evidence>
<dbReference type="InterPro" id="IPR010309">
    <property type="entry name" value="E3_Ub_ligase_DUF908"/>
</dbReference>
<name>A0AAV0BFV7_PHAPC</name>
<dbReference type="EMBL" id="CALTRL010005693">
    <property type="protein sequence ID" value="CAH7684926.1"/>
    <property type="molecule type" value="Genomic_DNA"/>
</dbReference>
<evidence type="ECO:0000313" key="4">
    <source>
        <dbReference type="Proteomes" id="UP001153365"/>
    </source>
</evidence>
<dbReference type="Pfam" id="PF06012">
    <property type="entry name" value="DUF908"/>
    <property type="match status" value="1"/>
</dbReference>
<comment type="caution">
    <text evidence="2">The sequence shown here is derived from an EMBL/GenBank/DDBJ whole genome shotgun (WGS) entry which is preliminary data.</text>
</comment>
<evidence type="ECO:0000313" key="2">
    <source>
        <dbReference type="EMBL" id="CAH7684926.1"/>
    </source>
</evidence>
<proteinExistence type="predicted"/>
<feature type="non-terminal residue" evidence="2">
    <location>
        <position position="81"/>
    </location>
</feature>
<accession>A0AAV0BFV7</accession>
<feature type="domain" description="DUF908" evidence="1">
    <location>
        <begin position="2"/>
        <end position="73"/>
    </location>
</feature>
<keyword evidence="4" id="KW-1185">Reference proteome</keyword>
<reference evidence="2" key="1">
    <citation type="submission" date="2022-06" db="EMBL/GenBank/DDBJ databases">
        <authorList>
            <consortium name="SYNGENTA / RWTH Aachen University"/>
        </authorList>
    </citation>
    <scope>NUCLEOTIDE SEQUENCE</scope>
</reference>
<dbReference type="Proteomes" id="UP001153365">
    <property type="component" value="Unassembled WGS sequence"/>
</dbReference>
<gene>
    <name evidence="2" type="ORF">PPACK8108_LOCUS19369</name>
    <name evidence="3" type="ORF">PPACK8108_LOCUS19730</name>
</gene>
<sequence>MVTKLFNYEPRFMAQLSELIDLEIDDSSIAGDIQAAAFYELEGNSRYRRKTSEVAGAVGVLGSHGILMRFIQMLAKELEKE</sequence>